<organism evidence="2 3">
    <name type="scientific">Clostridium sartagoforme</name>
    <dbReference type="NCBI Taxonomy" id="84031"/>
    <lineage>
        <taxon>Bacteria</taxon>
        <taxon>Bacillati</taxon>
        <taxon>Bacillota</taxon>
        <taxon>Clostridia</taxon>
        <taxon>Eubacteriales</taxon>
        <taxon>Clostridiaceae</taxon>
        <taxon>Clostridium</taxon>
    </lineage>
</organism>
<feature type="domain" description="N-acetyltransferase" evidence="1">
    <location>
        <begin position="14"/>
        <end position="170"/>
    </location>
</feature>
<keyword evidence="3" id="KW-1185">Reference proteome</keyword>
<dbReference type="SUPFAM" id="SSF55729">
    <property type="entry name" value="Acyl-CoA N-acyltransferases (Nat)"/>
    <property type="match status" value="1"/>
</dbReference>
<dbReference type="PROSITE" id="PS51186">
    <property type="entry name" value="GNAT"/>
    <property type="match status" value="1"/>
</dbReference>
<gene>
    <name evidence="2" type="ORF">E5347_00690</name>
</gene>
<dbReference type="Proteomes" id="UP000306888">
    <property type="component" value="Unassembled WGS sequence"/>
</dbReference>
<keyword evidence="2" id="KW-0808">Transferase</keyword>
<dbReference type="RefSeq" id="WP_136003558.1">
    <property type="nucleotide sequence ID" value="NZ_SRYR01000001.1"/>
</dbReference>
<proteinExistence type="predicted"/>
<name>A0A4S2DM57_9CLOT</name>
<dbReference type="InterPro" id="IPR016181">
    <property type="entry name" value="Acyl_CoA_acyltransferase"/>
</dbReference>
<reference evidence="2 3" key="1">
    <citation type="submission" date="2019-04" db="EMBL/GenBank/DDBJ databases">
        <title>Microbes associate with the intestines of laboratory mice.</title>
        <authorList>
            <person name="Navarre W."/>
            <person name="Wong E."/>
            <person name="Huang K."/>
            <person name="Tropini C."/>
            <person name="Ng K."/>
            <person name="Yu B."/>
        </authorList>
    </citation>
    <scope>NUCLEOTIDE SEQUENCE [LARGE SCALE GENOMIC DNA]</scope>
    <source>
        <strain evidence="2 3">NM50_B9-20</strain>
    </source>
</reference>
<sequence>MDSNINLYRRNGKSVYIKMPEFNELAYVKELWSDKKNIGDTGEIYSFSRDKWEMFYKKMVYPTDGKNFYCLVYTLENEPIGEVSFHGYNSATKVARINLKIHYNFRRKGYGEEALRLLLEYYFLQFGGQAIIDTVQSEEAKLLMKKLGFEAINSYKSHWTFKLTKKTFLEGNLNSKKVVAILEYNDYHIIERNLPFEIFSKANDILKEEYFSFYYLSVKDIENNLEIKKIRPNFLFIPGGKGINKILDNKEVLLYISEVYKECDYITSFSNGLHLFKDLSNIEGIMIPKAKWKIENTIETNKSFVDNGKIMISSNLIGHIELCLCIIKKALGDDISKEVAKEIGYCVDK</sequence>
<comment type="caution">
    <text evidence="2">The sequence shown here is derived from an EMBL/GenBank/DDBJ whole genome shotgun (WGS) entry which is preliminary data.</text>
</comment>
<dbReference type="PANTHER" id="PTHR43415:SF3">
    <property type="entry name" value="GNAT-FAMILY ACETYLTRANSFERASE"/>
    <property type="match status" value="1"/>
</dbReference>
<dbReference type="Gene3D" id="3.40.50.880">
    <property type="match status" value="1"/>
</dbReference>
<dbReference type="Gene3D" id="3.40.630.30">
    <property type="match status" value="1"/>
</dbReference>
<dbReference type="GO" id="GO:0016747">
    <property type="term" value="F:acyltransferase activity, transferring groups other than amino-acyl groups"/>
    <property type="evidence" value="ECO:0007669"/>
    <property type="project" value="InterPro"/>
</dbReference>
<dbReference type="OrthoDB" id="9785602at2"/>
<evidence type="ECO:0000259" key="1">
    <source>
        <dbReference type="PROSITE" id="PS51186"/>
    </source>
</evidence>
<evidence type="ECO:0000313" key="3">
    <source>
        <dbReference type="Proteomes" id="UP000306888"/>
    </source>
</evidence>
<dbReference type="InterPro" id="IPR029062">
    <property type="entry name" value="Class_I_gatase-like"/>
</dbReference>
<evidence type="ECO:0000313" key="2">
    <source>
        <dbReference type="EMBL" id="TGY43359.1"/>
    </source>
</evidence>
<dbReference type="InterPro" id="IPR000182">
    <property type="entry name" value="GNAT_dom"/>
</dbReference>
<dbReference type="AlphaFoldDB" id="A0A4S2DM57"/>
<accession>A0A4S2DM57</accession>
<dbReference type="CDD" id="cd04301">
    <property type="entry name" value="NAT_SF"/>
    <property type="match status" value="1"/>
</dbReference>
<dbReference type="SUPFAM" id="SSF52317">
    <property type="entry name" value="Class I glutamine amidotransferase-like"/>
    <property type="match status" value="1"/>
</dbReference>
<dbReference type="EMBL" id="SRYR01000001">
    <property type="protein sequence ID" value="TGY43359.1"/>
    <property type="molecule type" value="Genomic_DNA"/>
</dbReference>
<dbReference type="PANTHER" id="PTHR43415">
    <property type="entry name" value="SPERMIDINE N(1)-ACETYLTRANSFERASE"/>
    <property type="match status" value="1"/>
</dbReference>
<protein>
    <submittedName>
        <fullName evidence="2">GNAT family N-acetyltransferase</fullName>
    </submittedName>
</protein>
<dbReference type="Pfam" id="PF13302">
    <property type="entry name" value="Acetyltransf_3"/>
    <property type="match status" value="1"/>
</dbReference>